<feature type="short sequence motif" description="Q motif" evidence="6">
    <location>
        <begin position="171"/>
        <end position="199"/>
    </location>
</feature>
<dbReference type="Gene3D" id="3.40.50.300">
    <property type="entry name" value="P-loop containing nucleotide triphosphate hydrolases"/>
    <property type="match status" value="2"/>
</dbReference>
<keyword evidence="8" id="KW-0175">Coiled coil</keyword>
<feature type="region of interest" description="Disordered" evidence="9">
    <location>
        <begin position="40"/>
        <end position="154"/>
    </location>
</feature>
<evidence type="ECO:0000313" key="14">
    <source>
        <dbReference type="Proteomes" id="UP000494206"/>
    </source>
</evidence>
<sequence length="762" mass="86677">MVKGKIAKATEWKQAEMTADNFDDELFGFLGSFEEVLPEGAESYTEGTGEKRAAKKKKTKAGKKTLKNDEEVEDDGKENKTSSKEEAILAKKLRRRKIMNLNRKKRKERLAKKLKKAQEAEQSENVTDGNKEENENKAAKKRKSKENSAKIENKKAKIVPETMKKKNIDLGAWQQFFLPQEILEAISDLGFAEPTEIQSAVLPPAVRDRLDILGAAETGSGKTLAFGIPVVCRLLERLQSEEAENEGSSKGPQAIIVAPTRELVIQIMKHITALIKHTKLKAVSIVGGLAQVKQDRIITDQCPNIVVATPGRLWAMMEEAEPSSYFGNLANLLCLVVDETDRMVEEGYFEDLTHILDKIHSEANREKLQSLVFSATLTFARVQKDEQDARKKNRELTSQQKIQRLIKLTGLRENKHKVVDLTRQMGTAGSLVEARINCVDLLEKDTALAYLLTRYPGRTIVFVNSIDASRRLYGILQGIGMSPMILHAKMIQKQRLKNLEKFTESKQAVLLATDVAARGLDIKGIDHVIHYQVPKKAETYIHRSGRTARAQTKGLTVLLVDAQSRQFYSRLCKGLNRMQDLDVFPIDFQPLMAALKRRVKLASEIDTMNFRCKKIKMSESWFEKAARAAELDYDWARNREMDGQNEEVDRMLNQVHKLQNELRDELRIPLPNPDGSDTFKTKYITPEIISKMKTIENDAIGVLNDKMKEAKEWKKKNRQAAKQKEKTSIKRVLKNKLKSKTRLEEKKKEIRRKVLETNESNE</sequence>
<dbReference type="InterPro" id="IPR011545">
    <property type="entry name" value="DEAD/DEAH_box_helicase_dom"/>
</dbReference>
<gene>
    <name evidence="13" type="ORF">CBOVIS_LOCUS4662</name>
</gene>
<dbReference type="GO" id="GO:0003723">
    <property type="term" value="F:RNA binding"/>
    <property type="evidence" value="ECO:0007669"/>
    <property type="project" value="UniProtKB-UniRule"/>
</dbReference>
<dbReference type="SMART" id="SM00487">
    <property type="entry name" value="DEXDc"/>
    <property type="match status" value="1"/>
</dbReference>
<dbReference type="GO" id="GO:0003724">
    <property type="term" value="F:RNA helicase activity"/>
    <property type="evidence" value="ECO:0007669"/>
    <property type="project" value="UniProtKB-EC"/>
</dbReference>
<keyword evidence="14" id="KW-1185">Reference proteome</keyword>
<dbReference type="Proteomes" id="UP000494206">
    <property type="component" value="Unassembled WGS sequence"/>
</dbReference>
<organism evidence="13 14">
    <name type="scientific">Caenorhabditis bovis</name>
    <dbReference type="NCBI Taxonomy" id="2654633"/>
    <lineage>
        <taxon>Eukaryota</taxon>
        <taxon>Metazoa</taxon>
        <taxon>Ecdysozoa</taxon>
        <taxon>Nematoda</taxon>
        <taxon>Chromadorea</taxon>
        <taxon>Rhabditida</taxon>
        <taxon>Rhabditina</taxon>
        <taxon>Rhabditomorpha</taxon>
        <taxon>Rhabditoidea</taxon>
        <taxon>Rhabditidae</taxon>
        <taxon>Peloderinae</taxon>
        <taxon>Caenorhabditis</taxon>
    </lineage>
</organism>
<dbReference type="EMBL" id="CADEPM010000003">
    <property type="protein sequence ID" value="CAB3401983.1"/>
    <property type="molecule type" value="Genomic_DNA"/>
</dbReference>
<evidence type="ECO:0000256" key="1">
    <source>
        <dbReference type="ARBA" id="ARBA00022741"/>
    </source>
</evidence>
<evidence type="ECO:0000256" key="5">
    <source>
        <dbReference type="ARBA" id="ARBA00022884"/>
    </source>
</evidence>
<dbReference type="AlphaFoldDB" id="A0A8S1EMG3"/>
<evidence type="ECO:0000256" key="7">
    <source>
        <dbReference type="RuleBase" id="RU365068"/>
    </source>
</evidence>
<evidence type="ECO:0000259" key="11">
    <source>
        <dbReference type="PROSITE" id="PS51194"/>
    </source>
</evidence>
<evidence type="ECO:0000256" key="8">
    <source>
        <dbReference type="SAM" id="Coils"/>
    </source>
</evidence>
<dbReference type="InterPro" id="IPR001650">
    <property type="entry name" value="Helicase_C-like"/>
</dbReference>
<evidence type="ECO:0000259" key="12">
    <source>
        <dbReference type="PROSITE" id="PS51195"/>
    </source>
</evidence>
<name>A0A8S1EMG3_9PELO</name>
<dbReference type="Pfam" id="PF00271">
    <property type="entry name" value="Helicase_C"/>
    <property type="match status" value="1"/>
</dbReference>
<feature type="compositionally biased region" description="Basic residues" evidence="9">
    <location>
        <begin position="91"/>
        <end position="115"/>
    </location>
</feature>
<feature type="compositionally biased region" description="Basic and acidic residues" evidence="9">
    <location>
        <begin position="145"/>
        <end position="154"/>
    </location>
</feature>
<keyword evidence="3 7" id="KW-0347">Helicase</keyword>
<comment type="function">
    <text evidence="7">RNA helicase.</text>
</comment>
<evidence type="ECO:0000256" key="9">
    <source>
        <dbReference type="SAM" id="MobiDB-lite"/>
    </source>
</evidence>
<accession>A0A8S1EMG3</accession>
<feature type="compositionally biased region" description="Basic residues" evidence="9">
    <location>
        <begin position="53"/>
        <end position="65"/>
    </location>
</feature>
<dbReference type="InterPro" id="IPR014014">
    <property type="entry name" value="RNA_helicase_DEAD_Q_motif"/>
</dbReference>
<evidence type="ECO:0000256" key="6">
    <source>
        <dbReference type="PROSITE-ProRule" id="PRU00552"/>
    </source>
</evidence>
<dbReference type="EC" id="3.6.4.13" evidence="7"/>
<dbReference type="InterPro" id="IPR014001">
    <property type="entry name" value="Helicase_ATP-bd"/>
</dbReference>
<feature type="compositionally biased region" description="Basic and acidic residues" evidence="9">
    <location>
        <begin position="129"/>
        <end position="138"/>
    </location>
</feature>
<feature type="compositionally biased region" description="Basic and acidic residues" evidence="9">
    <location>
        <begin position="77"/>
        <end position="89"/>
    </location>
</feature>
<comment type="similarity">
    <text evidence="7">Belongs to the DEAD box helicase family.</text>
</comment>
<protein>
    <recommendedName>
        <fullName evidence="7">ATP-dependent RNA helicase</fullName>
        <ecNumber evidence="7">3.6.4.13</ecNumber>
    </recommendedName>
</protein>
<keyword evidence="2 7" id="KW-0378">Hydrolase</keyword>
<dbReference type="PROSITE" id="PS51195">
    <property type="entry name" value="Q_MOTIF"/>
    <property type="match status" value="1"/>
</dbReference>
<evidence type="ECO:0000256" key="2">
    <source>
        <dbReference type="ARBA" id="ARBA00022801"/>
    </source>
</evidence>
<feature type="domain" description="Helicase ATP-binding" evidence="10">
    <location>
        <begin position="203"/>
        <end position="395"/>
    </location>
</feature>
<comment type="caution">
    <text evidence="13">The sequence shown here is derived from an EMBL/GenBank/DDBJ whole genome shotgun (WGS) entry which is preliminary data.</text>
</comment>
<dbReference type="SUPFAM" id="SSF52540">
    <property type="entry name" value="P-loop containing nucleoside triphosphate hydrolases"/>
    <property type="match status" value="1"/>
</dbReference>
<dbReference type="CDD" id="cd17946">
    <property type="entry name" value="DEADc_DDX24"/>
    <property type="match status" value="1"/>
</dbReference>
<keyword evidence="1 7" id="KW-0547">Nucleotide-binding</keyword>
<dbReference type="PROSITE" id="PS51194">
    <property type="entry name" value="HELICASE_CTER"/>
    <property type="match status" value="1"/>
</dbReference>
<dbReference type="SMART" id="SM00490">
    <property type="entry name" value="HELICc"/>
    <property type="match status" value="1"/>
</dbReference>
<dbReference type="GO" id="GO:0016787">
    <property type="term" value="F:hydrolase activity"/>
    <property type="evidence" value="ECO:0007669"/>
    <property type="project" value="UniProtKB-KW"/>
</dbReference>
<dbReference type="CDD" id="cd18787">
    <property type="entry name" value="SF2_C_DEAD"/>
    <property type="match status" value="1"/>
</dbReference>
<comment type="domain">
    <text evidence="7">The Q motif is unique to and characteristic of the DEAD box family of RNA helicases and controls ATP binding and hydrolysis.</text>
</comment>
<proteinExistence type="inferred from homology"/>
<evidence type="ECO:0000259" key="10">
    <source>
        <dbReference type="PROSITE" id="PS51192"/>
    </source>
</evidence>
<dbReference type="InterPro" id="IPR027417">
    <property type="entry name" value="P-loop_NTPase"/>
</dbReference>
<evidence type="ECO:0000313" key="13">
    <source>
        <dbReference type="EMBL" id="CAB3401983.1"/>
    </source>
</evidence>
<dbReference type="GO" id="GO:0005524">
    <property type="term" value="F:ATP binding"/>
    <property type="evidence" value="ECO:0007669"/>
    <property type="project" value="UniProtKB-UniRule"/>
</dbReference>
<reference evidence="13 14" key="1">
    <citation type="submission" date="2020-04" db="EMBL/GenBank/DDBJ databases">
        <authorList>
            <person name="Laetsch R D."/>
            <person name="Stevens L."/>
            <person name="Kumar S."/>
            <person name="Blaxter L. M."/>
        </authorList>
    </citation>
    <scope>NUCLEOTIDE SEQUENCE [LARGE SCALE GENOMIC DNA]</scope>
</reference>
<feature type="domain" description="DEAD-box RNA helicase Q" evidence="12">
    <location>
        <begin position="171"/>
        <end position="199"/>
    </location>
</feature>
<dbReference type="Pfam" id="PF00270">
    <property type="entry name" value="DEAD"/>
    <property type="match status" value="1"/>
</dbReference>
<feature type="compositionally biased region" description="Basic residues" evidence="9">
    <location>
        <begin position="729"/>
        <end position="740"/>
    </location>
</feature>
<keyword evidence="4 7" id="KW-0067">ATP-binding</keyword>
<feature type="domain" description="Helicase C-terminal" evidence="11">
    <location>
        <begin position="447"/>
        <end position="592"/>
    </location>
</feature>
<evidence type="ECO:0000256" key="3">
    <source>
        <dbReference type="ARBA" id="ARBA00022806"/>
    </source>
</evidence>
<dbReference type="OrthoDB" id="4310724at2759"/>
<feature type="coiled-coil region" evidence="8">
    <location>
        <begin position="641"/>
        <end position="668"/>
    </location>
</feature>
<evidence type="ECO:0000256" key="4">
    <source>
        <dbReference type="ARBA" id="ARBA00022840"/>
    </source>
</evidence>
<keyword evidence="5 7" id="KW-0694">RNA-binding</keyword>
<dbReference type="PANTHER" id="PTHR24031">
    <property type="entry name" value="RNA HELICASE"/>
    <property type="match status" value="1"/>
</dbReference>
<comment type="catalytic activity">
    <reaction evidence="7">
        <text>ATP + H2O = ADP + phosphate + H(+)</text>
        <dbReference type="Rhea" id="RHEA:13065"/>
        <dbReference type="ChEBI" id="CHEBI:15377"/>
        <dbReference type="ChEBI" id="CHEBI:15378"/>
        <dbReference type="ChEBI" id="CHEBI:30616"/>
        <dbReference type="ChEBI" id="CHEBI:43474"/>
        <dbReference type="ChEBI" id="CHEBI:456216"/>
        <dbReference type="EC" id="3.6.4.13"/>
    </reaction>
</comment>
<dbReference type="PROSITE" id="PS51192">
    <property type="entry name" value="HELICASE_ATP_BIND_1"/>
    <property type="match status" value="1"/>
</dbReference>
<feature type="region of interest" description="Disordered" evidence="9">
    <location>
        <begin position="712"/>
        <end position="745"/>
    </location>
</feature>